<protein>
    <submittedName>
        <fullName evidence="4">GNAT family N-acetyltransferase</fullName>
        <ecNumber evidence="4">2.3.-.-</ecNumber>
    </submittedName>
</protein>
<organism evidence="4 5">
    <name type="scientific">Paenibacillus solisilvae</name>
    <dbReference type="NCBI Taxonomy" id="2486751"/>
    <lineage>
        <taxon>Bacteria</taxon>
        <taxon>Bacillati</taxon>
        <taxon>Bacillota</taxon>
        <taxon>Bacilli</taxon>
        <taxon>Bacillales</taxon>
        <taxon>Paenibacillaceae</taxon>
        <taxon>Paenibacillus</taxon>
    </lineage>
</organism>
<dbReference type="InterPro" id="IPR016181">
    <property type="entry name" value="Acyl_CoA_acyltransferase"/>
</dbReference>
<dbReference type="EMBL" id="JBHSOW010000125">
    <property type="protein sequence ID" value="MFC5653396.1"/>
    <property type="molecule type" value="Genomic_DNA"/>
</dbReference>
<keyword evidence="2 4" id="KW-0012">Acyltransferase</keyword>
<dbReference type="SUPFAM" id="SSF55729">
    <property type="entry name" value="Acyl-CoA N-acyltransferases (Nat)"/>
    <property type="match status" value="1"/>
</dbReference>
<comment type="caution">
    <text evidence="4">The sequence shown here is derived from an EMBL/GenBank/DDBJ whole genome shotgun (WGS) entry which is preliminary data.</text>
</comment>
<dbReference type="EC" id="2.3.-.-" evidence="4"/>
<name>A0ABW0W9M0_9BACL</name>
<reference evidence="5" key="1">
    <citation type="journal article" date="2019" name="Int. J. Syst. Evol. Microbiol.">
        <title>The Global Catalogue of Microorganisms (GCM) 10K type strain sequencing project: providing services to taxonomists for standard genome sequencing and annotation.</title>
        <authorList>
            <consortium name="The Broad Institute Genomics Platform"/>
            <consortium name="The Broad Institute Genome Sequencing Center for Infectious Disease"/>
            <person name="Wu L."/>
            <person name="Ma J."/>
        </authorList>
    </citation>
    <scope>NUCLEOTIDE SEQUENCE [LARGE SCALE GENOMIC DNA]</scope>
    <source>
        <strain evidence="5">CGMCC 1.3240</strain>
    </source>
</reference>
<dbReference type="PANTHER" id="PTHR43072">
    <property type="entry name" value="N-ACETYLTRANSFERASE"/>
    <property type="match status" value="1"/>
</dbReference>
<evidence type="ECO:0000313" key="4">
    <source>
        <dbReference type="EMBL" id="MFC5653396.1"/>
    </source>
</evidence>
<dbReference type="PROSITE" id="PS51186">
    <property type="entry name" value="GNAT"/>
    <property type="match status" value="1"/>
</dbReference>
<evidence type="ECO:0000256" key="2">
    <source>
        <dbReference type="ARBA" id="ARBA00023315"/>
    </source>
</evidence>
<dbReference type="Pfam" id="PF13420">
    <property type="entry name" value="Acetyltransf_4"/>
    <property type="match status" value="1"/>
</dbReference>
<dbReference type="PANTHER" id="PTHR43072:SF23">
    <property type="entry name" value="UPF0039 PROTEIN C11D3.02C"/>
    <property type="match status" value="1"/>
</dbReference>
<gene>
    <name evidence="4" type="ORF">ACFPYJ_30625</name>
</gene>
<sequence>MNNLKFVEYSSVFLEEVRKTYNYYVEHTTISFDLEPYTPEQMTQLIMPLSSLYRTYVILANDAYAGYMLITQHKKKPAFNVTGEITIYLEPSCTGKGIGRPSLAFIEDVARELNFHSLIATICSENEGSVRMFTKLGYEKVSHYKEVGYKFERWLDIVVYQKILKNADRSW</sequence>
<dbReference type="CDD" id="cd04301">
    <property type="entry name" value="NAT_SF"/>
    <property type="match status" value="1"/>
</dbReference>
<accession>A0ABW0W9M0</accession>
<dbReference type="Proteomes" id="UP001596047">
    <property type="component" value="Unassembled WGS sequence"/>
</dbReference>
<dbReference type="GO" id="GO:0016746">
    <property type="term" value="F:acyltransferase activity"/>
    <property type="evidence" value="ECO:0007669"/>
    <property type="project" value="UniProtKB-KW"/>
</dbReference>
<evidence type="ECO:0000313" key="5">
    <source>
        <dbReference type="Proteomes" id="UP001596047"/>
    </source>
</evidence>
<proteinExistence type="predicted"/>
<evidence type="ECO:0000259" key="3">
    <source>
        <dbReference type="PROSITE" id="PS51186"/>
    </source>
</evidence>
<dbReference type="RefSeq" id="WP_379192051.1">
    <property type="nucleotide sequence ID" value="NZ_JBHSOW010000125.1"/>
</dbReference>
<keyword evidence="1 4" id="KW-0808">Transferase</keyword>
<dbReference type="Gene3D" id="3.40.630.30">
    <property type="match status" value="1"/>
</dbReference>
<dbReference type="InterPro" id="IPR000182">
    <property type="entry name" value="GNAT_dom"/>
</dbReference>
<keyword evidence="5" id="KW-1185">Reference proteome</keyword>
<feature type="domain" description="N-acetyltransferase" evidence="3">
    <location>
        <begin position="4"/>
        <end position="156"/>
    </location>
</feature>
<evidence type="ECO:0000256" key="1">
    <source>
        <dbReference type="ARBA" id="ARBA00022679"/>
    </source>
</evidence>